<protein>
    <submittedName>
        <fullName evidence="1">Uncharacterized protein</fullName>
    </submittedName>
</protein>
<reference evidence="2" key="1">
    <citation type="submission" date="2012-11" db="EMBL/GenBank/DDBJ databases">
        <authorList>
            <person name="Lucero-Rivera Y.E."/>
            <person name="Tovar-Ramirez D."/>
        </authorList>
    </citation>
    <scope>NUCLEOTIDE SEQUENCE [LARGE SCALE GENOMIC DNA]</scope>
    <source>
        <strain evidence="2">Araruama</strain>
    </source>
</reference>
<comment type="caution">
    <text evidence="1">The sequence shown here is derived from an EMBL/GenBank/DDBJ whole genome shotgun (WGS) entry which is preliminary data.</text>
</comment>
<dbReference type="AlphaFoldDB" id="A0A1V1PHT1"/>
<dbReference type="Proteomes" id="UP000189670">
    <property type="component" value="Unassembled WGS sequence"/>
</dbReference>
<name>A0A1V1PHT1_9BACT</name>
<gene>
    <name evidence="1" type="ORF">OMM_06427</name>
</gene>
<evidence type="ECO:0000313" key="2">
    <source>
        <dbReference type="Proteomes" id="UP000189670"/>
    </source>
</evidence>
<sequence>DVVRDQLKSCQTLTSQLVHQKVNAIRLGQNEQEPQIFKQKNELFSKFEVMTSQLKQYKDHVSQRFITDLSSQLNQLNDLIDDSKGYDKLNAIRTNLNDLHLLYYIHDWVYELRLTINTHLTPSNKNVSALITNQIRPLYKKLNNSVSHSSDTVKRIFSQSNYGNLMAEINQINEQIEQFCELKSELDNTQTKLRFESKE</sequence>
<accession>A0A1V1PHT1</accession>
<proteinExistence type="predicted"/>
<dbReference type="EMBL" id="ATBP01000014">
    <property type="protein sequence ID" value="ETR74255.1"/>
    <property type="molecule type" value="Genomic_DNA"/>
</dbReference>
<evidence type="ECO:0000313" key="1">
    <source>
        <dbReference type="EMBL" id="ETR74255.1"/>
    </source>
</evidence>
<organism evidence="1 2">
    <name type="scientific">Candidatus Magnetoglobus multicellularis str. Araruama</name>
    <dbReference type="NCBI Taxonomy" id="890399"/>
    <lineage>
        <taxon>Bacteria</taxon>
        <taxon>Pseudomonadati</taxon>
        <taxon>Thermodesulfobacteriota</taxon>
        <taxon>Desulfobacteria</taxon>
        <taxon>Desulfobacterales</taxon>
        <taxon>Desulfobacteraceae</taxon>
        <taxon>Candidatus Magnetoglobus</taxon>
    </lineage>
</organism>
<feature type="non-terminal residue" evidence="1">
    <location>
        <position position="1"/>
    </location>
</feature>